<organism evidence="1 2">
    <name type="scientific">Lottia gigantea</name>
    <name type="common">Giant owl limpet</name>
    <dbReference type="NCBI Taxonomy" id="225164"/>
    <lineage>
        <taxon>Eukaryota</taxon>
        <taxon>Metazoa</taxon>
        <taxon>Spiralia</taxon>
        <taxon>Lophotrochozoa</taxon>
        <taxon>Mollusca</taxon>
        <taxon>Gastropoda</taxon>
        <taxon>Patellogastropoda</taxon>
        <taxon>Lottioidea</taxon>
        <taxon>Lottiidae</taxon>
        <taxon>Lottia</taxon>
    </lineage>
</organism>
<dbReference type="Gene3D" id="1.25.40.20">
    <property type="entry name" value="Ankyrin repeat-containing domain"/>
    <property type="match status" value="2"/>
</dbReference>
<dbReference type="KEGG" id="lgi:LOTGIDRAFT_238275"/>
<name>V4AVX0_LOTGI</name>
<dbReference type="CTD" id="20250708"/>
<evidence type="ECO:0000313" key="1">
    <source>
        <dbReference type="EMBL" id="ESP01548.1"/>
    </source>
</evidence>
<dbReference type="PANTHER" id="PTHR24172">
    <property type="entry name" value="ANK_REP_REGION DOMAIN-CONTAINING PROTEIN"/>
    <property type="match status" value="1"/>
</dbReference>
<dbReference type="GeneID" id="20250708"/>
<dbReference type="OrthoDB" id="432281at2759"/>
<dbReference type="Pfam" id="PF12796">
    <property type="entry name" value="Ank_2"/>
    <property type="match status" value="1"/>
</dbReference>
<dbReference type="SUPFAM" id="SSF48403">
    <property type="entry name" value="Ankyrin repeat"/>
    <property type="match status" value="1"/>
</dbReference>
<dbReference type="InterPro" id="IPR036770">
    <property type="entry name" value="Ankyrin_rpt-contain_sf"/>
</dbReference>
<accession>V4AVX0</accession>
<reference evidence="1 2" key="1">
    <citation type="journal article" date="2013" name="Nature">
        <title>Insights into bilaterian evolution from three spiralian genomes.</title>
        <authorList>
            <person name="Simakov O."/>
            <person name="Marletaz F."/>
            <person name="Cho S.J."/>
            <person name="Edsinger-Gonzales E."/>
            <person name="Havlak P."/>
            <person name="Hellsten U."/>
            <person name="Kuo D.H."/>
            <person name="Larsson T."/>
            <person name="Lv J."/>
            <person name="Arendt D."/>
            <person name="Savage R."/>
            <person name="Osoegawa K."/>
            <person name="de Jong P."/>
            <person name="Grimwood J."/>
            <person name="Chapman J.A."/>
            <person name="Shapiro H."/>
            <person name="Aerts A."/>
            <person name="Otillar R.P."/>
            <person name="Terry A.Y."/>
            <person name="Boore J.L."/>
            <person name="Grigoriev I.V."/>
            <person name="Lindberg D.R."/>
            <person name="Seaver E.C."/>
            <person name="Weisblat D.A."/>
            <person name="Putnam N.H."/>
            <person name="Rokhsar D.S."/>
        </authorList>
    </citation>
    <scope>NUCLEOTIDE SEQUENCE [LARGE SCALE GENOMIC DNA]</scope>
</reference>
<dbReference type="AlphaFoldDB" id="V4AVX0"/>
<dbReference type="SMART" id="SM00248">
    <property type="entry name" value="ANK"/>
    <property type="match status" value="4"/>
</dbReference>
<dbReference type="OMA" id="ELELMCI"/>
<dbReference type="PANTHER" id="PTHR24172:SF4">
    <property type="entry name" value="ANK_REP_REGION DOMAIN-CONTAINING PROTEIN"/>
    <property type="match status" value="1"/>
</dbReference>
<dbReference type="RefSeq" id="XP_009047792.1">
    <property type="nucleotide sequence ID" value="XM_009049544.1"/>
</dbReference>
<dbReference type="InterPro" id="IPR002110">
    <property type="entry name" value="Ankyrin_rpt"/>
</dbReference>
<keyword evidence="2" id="KW-1185">Reference proteome</keyword>
<dbReference type="EMBL" id="KB200484">
    <property type="protein sequence ID" value="ESP01548.1"/>
    <property type="molecule type" value="Genomic_DNA"/>
</dbReference>
<dbReference type="Proteomes" id="UP000030746">
    <property type="component" value="Unassembled WGS sequence"/>
</dbReference>
<sequence length="429" mass="50057">MAGQMKELAATAIGQAIKLGNIRQLKTLFKIKDAPFFIDRYGNTALHVSVLQNECWHVSELMAWGINPYIKNSEGKTAAELPHKNKYWNTIYEKYLPGIFEAVEKRDGDKIRELISYWTKVDCTRNGQTLRQFAAQLKYHDIVQIIDEYKDTLDLIYGVFELNYDKVHDALNKSRCNVNFLNKTGCNIRDVARLARRKDIVEFIDKYYIKLIRDSELSQLRRLLIDGYDSLLIQHNYRDSFIYASGNETNQVLQFIEDLPNIQSQIEKVHKCIKLSGNMVEFEELFQTSPGILMYLINAKDKGGRSAVKLAVLHKRLDILRYLLDQPDVDVNSQDNCRRTAYHYACCTEIHIRDDFIVLLKEKGIDTDIADHLGYRGDHYLKEDMREWIIEKRKYEDLRSIIKHKNYGLTELNIKLKTLHVPVAAFSMF</sequence>
<dbReference type="HOGENOM" id="CLU_639820_0_0_1"/>
<proteinExistence type="predicted"/>
<evidence type="ECO:0000313" key="2">
    <source>
        <dbReference type="Proteomes" id="UP000030746"/>
    </source>
</evidence>
<dbReference type="STRING" id="225164.V4AVX0"/>
<gene>
    <name evidence="1" type="ORF">LOTGIDRAFT_238275</name>
</gene>
<protein>
    <submittedName>
        <fullName evidence="1">Uncharacterized protein</fullName>
    </submittedName>
</protein>